<comment type="function">
    <text evidence="6">In eubacteria ppGpp (guanosine 3'-diphosphate 5'-diphosphate) is a mediator of the stringent response that coordinates a variety of cellular activities in response to changes in nutritional abundance.</text>
</comment>
<dbReference type="SUPFAM" id="SSF81271">
    <property type="entry name" value="TGS-like"/>
    <property type="match status" value="1"/>
</dbReference>
<dbReference type="SUPFAM" id="SSF55021">
    <property type="entry name" value="ACT-like"/>
    <property type="match status" value="1"/>
</dbReference>
<evidence type="ECO:0000313" key="9">
    <source>
        <dbReference type="EMBL" id="MET1254170.1"/>
    </source>
</evidence>
<comment type="caution">
    <text evidence="9">The sequence shown here is derived from an EMBL/GenBank/DDBJ whole genome shotgun (WGS) entry which is preliminary data.</text>
</comment>
<dbReference type="SUPFAM" id="SSF81301">
    <property type="entry name" value="Nucleotidyltransferase"/>
    <property type="match status" value="1"/>
</dbReference>
<evidence type="ECO:0000313" key="10">
    <source>
        <dbReference type="Proteomes" id="UP001548189"/>
    </source>
</evidence>
<dbReference type="CDD" id="cd04876">
    <property type="entry name" value="ACT_RelA-SpoT"/>
    <property type="match status" value="1"/>
</dbReference>
<evidence type="ECO:0000256" key="4">
    <source>
        <dbReference type="ARBA" id="ARBA00032407"/>
    </source>
</evidence>
<dbReference type="EMBL" id="JBEVCJ010000003">
    <property type="protein sequence ID" value="MET1254170.1"/>
    <property type="molecule type" value="Genomic_DNA"/>
</dbReference>
<evidence type="ECO:0000256" key="6">
    <source>
        <dbReference type="RuleBase" id="RU003847"/>
    </source>
</evidence>
<evidence type="ECO:0000259" key="7">
    <source>
        <dbReference type="PROSITE" id="PS51671"/>
    </source>
</evidence>
<evidence type="ECO:0000259" key="8">
    <source>
        <dbReference type="PROSITE" id="PS51880"/>
    </source>
</evidence>
<keyword evidence="10" id="KW-1185">Reference proteome</keyword>
<dbReference type="CDD" id="cd01668">
    <property type="entry name" value="TGS_RSH"/>
    <property type="match status" value="1"/>
</dbReference>
<feature type="domain" description="TGS" evidence="8">
    <location>
        <begin position="432"/>
        <end position="493"/>
    </location>
</feature>
<dbReference type="InterPro" id="IPR004095">
    <property type="entry name" value="TGS"/>
</dbReference>
<dbReference type="SMART" id="SM00954">
    <property type="entry name" value="RelA_SpoT"/>
    <property type="match status" value="1"/>
</dbReference>
<dbReference type="PANTHER" id="PTHR21262">
    <property type="entry name" value="GUANOSINE-3',5'-BIS DIPHOSPHATE 3'-PYROPHOSPHOHYDROLASE"/>
    <property type="match status" value="1"/>
</dbReference>
<dbReference type="InterPro" id="IPR043519">
    <property type="entry name" value="NT_sf"/>
</dbReference>
<dbReference type="InterPro" id="IPR012676">
    <property type="entry name" value="TGS-like"/>
</dbReference>
<dbReference type="RefSeq" id="WP_353873724.1">
    <property type="nucleotide sequence ID" value="NZ_JBEVCJ010000003.1"/>
</dbReference>
<evidence type="ECO:0000256" key="2">
    <source>
        <dbReference type="ARBA" id="ARBA00025704"/>
    </source>
</evidence>
<dbReference type="Gene3D" id="3.30.70.260">
    <property type="match status" value="1"/>
</dbReference>
<dbReference type="PROSITE" id="PS51671">
    <property type="entry name" value="ACT"/>
    <property type="match status" value="1"/>
</dbReference>
<dbReference type="Proteomes" id="UP001548189">
    <property type="component" value="Unassembled WGS sequence"/>
</dbReference>
<dbReference type="InterPro" id="IPR002912">
    <property type="entry name" value="ACT_dom"/>
</dbReference>
<dbReference type="Pfam" id="PF02824">
    <property type="entry name" value="TGS"/>
    <property type="match status" value="1"/>
</dbReference>
<evidence type="ECO:0000256" key="3">
    <source>
        <dbReference type="ARBA" id="ARBA00029754"/>
    </source>
</evidence>
<dbReference type="PANTHER" id="PTHR21262:SF31">
    <property type="entry name" value="GTP PYROPHOSPHOKINASE"/>
    <property type="match status" value="1"/>
</dbReference>
<dbReference type="Gene3D" id="3.10.20.30">
    <property type="match status" value="1"/>
</dbReference>
<accession>A0ABV2BQF2</accession>
<dbReference type="InterPro" id="IPR012675">
    <property type="entry name" value="Beta-grasp_dom_sf"/>
</dbReference>
<dbReference type="Gene3D" id="1.10.3210.10">
    <property type="entry name" value="Hypothetical protein af1432"/>
    <property type="match status" value="1"/>
</dbReference>
<keyword evidence="9" id="KW-0808">Transferase</keyword>
<evidence type="ECO:0000256" key="1">
    <source>
        <dbReference type="ARBA" id="ARBA00019852"/>
    </source>
</evidence>
<evidence type="ECO:0000256" key="5">
    <source>
        <dbReference type="ARBA" id="ARBA00033308"/>
    </source>
</evidence>
<dbReference type="SUPFAM" id="SSF109604">
    <property type="entry name" value="HD-domain/PDEase-like"/>
    <property type="match status" value="1"/>
</dbReference>
<gene>
    <name evidence="9" type="primary">relA</name>
    <name evidence="9" type="ORF">ABVT43_03420</name>
</gene>
<dbReference type="PROSITE" id="PS51880">
    <property type="entry name" value="TGS"/>
    <property type="match status" value="1"/>
</dbReference>
<dbReference type="InterPro" id="IPR045865">
    <property type="entry name" value="ACT-like_dom_sf"/>
</dbReference>
<dbReference type="Gene3D" id="3.30.460.10">
    <property type="entry name" value="Beta Polymerase, domain 2"/>
    <property type="match status" value="1"/>
</dbReference>
<comment type="pathway">
    <text evidence="2">Purine metabolism.</text>
</comment>
<sequence length="762" mass="86358">MVKVYDIATPTDVSDENYTQWFYSLTNNKLTTNHKPNSEKTEIGTTISIEKNASQGNVNTATELFEKVTHHLASVSFGKNHNKQQLFQQSFEQANILSSLGVNQKTLLAAMLYPFLENQLISLDLIKEQISPSIAALLKGVKSMDAIRSLQADYSAKNDASQIDNLRKMLLAMVDDVRVVLIKLAERLYLLRTVDQQAKEKQHQLAKEISDVYAPLANRLGIGQIKWEMEDLAFRVLHRTEYTSIAKHLDEKRVARETYVANVLQIIEDALTEIQVKAELQGRAKHIYSIWKKMQRKQVGFEEIYDVRAVRVLVPEIRDCYSVLGVVHGLWKHIPKEFDDYIATPKENGYRSLHTAVIGPEGKTLEIQIRTFAIHQESELGVAAHWKYKEGKGASGGHEAKIAWLRQLLEWQDELTEGADLVEEFRNQVLEDRIYVFTPQGKLIDLPKGSTPLDFAYRVHTDVGHRCRGAKVNGRIIPLTQSLETGQRIEILTSKSGGPSRDWLSEHHGYVKSSRARNKIYQWFRHQDKDKNIAAGKALLDKEIHKHNLKNVDMLKLAKHFNYNKEEELFAGIGVGDKGLQLVINAIRNIQKIPPPVDRDTVIKNPANVTKRSASSDILVEGVGNLLTRIAGCCKPVPGDDIAGYVTHSRGIMIHRADCHYLLASQNNSPEKILQVEWTNSLNKSYLIDLLIKAYDRKGLLSDITMLMADEKVSVTYLNTHVNKQRLMVVIKIQIEVPSLATVDRIMSRVEKLPTIVSVQRK</sequence>
<feature type="domain" description="ACT" evidence="7">
    <location>
        <begin position="689"/>
        <end position="762"/>
    </location>
</feature>
<name>A0ABV2BQF2_9GAMM</name>
<comment type="similarity">
    <text evidence="6">Belongs to the relA/spoT family.</text>
</comment>
<dbReference type="Pfam" id="PF13291">
    <property type="entry name" value="ACT_4"/>
    <property type="match status" value="1"/>
</dbReference>
<dbReference type="Pfam" id="PF04607">
    <property type="entry name" value="RelA_SpoT"/>
    <property type="match status" value="1"/>
</dbReference>
<reference evidence="9 10" key="1">
    <citation type="submission" date="2024-06" db="EMBL/GenBank/DDBJ databases">
        <authorList>
            <person name="Li F."/>
        </authorList>
    </citation>
    <scope>NUCLEOTIDE SEQUENCE [LARGE SCALE GENOMIC DNA]</scope>
    <source>
        <strain evidence="9 10">GXAS 311</strain>
    </source>
</reference>
<dbReference type="InterPro" id="IPR004811">
    <property type="entry name" value="RelA/Spo_fam"/>
</dbReference>
<dbReference type="CDD" id="cd05399">
    <property type="entry name" value="NT_Rel-Spo_like"/>
    <property type="match status" value="1"/>
</dbReference>
<dbReference type="InterPro" id="IPR007685">
    <property type="entry name" value="RelA_SpoT"/>
</dbReference>
<dbReference type="InterPro" id="IPR033655">
    <property type="entry name" value="TGS_RelA/SpoT"/>
</dbReference>
<organism evidence="9 10">
    <name type="scientific">Aliikangiella maris</name>
    <dbReference type="NCBI Taxonomy" id="3162458"/>
    <lineage>
        <taxon>Bacteria</taxon>
        <taxon>Pseudomonadati</taxon>
        <taxon>Pseudomonadota</taxon>
        <taxon>Gammaproteobacteria</taxon>
        <taxon>Oceanospirillales</taxon>
        <taxon>Pleioneaceae</taxon>
        <taxon>Aliikangiella</taxon>
    </lineage>
</organism>
<dbReference type="GO" id="GO:0008728">
    <property type="term" value="F:GTP diphosphokinase activity"/>
    <property type="evidence" value="ECO:0007669"/>
    <property type="project" value="UniProtKB-EC"/>
</dbReference>
<dbReference type="NCBIfam" id="TIGR00691">
    <property type="entry name" value="spoT_relA"/>
    <property type="match status" value="1"/>
</dbReference>
<protein>
    <recommendedName>
        <fullName evidence="1">GTP pyrophosphokinase</fullName>
    </recommendedName>
    <alternativeName>
        <fullName evidence="4">(p)ppGpp synthase</fullName>
    </alternativeName>
    <alternativeName>
        <fullName evidence="3">ATP:GTP 3'-pyrophosphotransferase</fullName>
    </alternativeName>
    <alternativeName>
        <fullName evidence="5">ppGpp synthase I</fullName>
    </alternativeName>
</protein>
<dbReference type="Pfam" id="PF13328">
    <property type="entry name" value="HD_4"/>
    <property type="match status" value="1"/>
</dbReference>
<dbReference type="NCBIfam" id="NF008124">
    <property type="entry name" value="PRK10872.1"/>
    <property type="match status" value="1"/>
</dbReference>
<proteinExistence type="inferred from homology"/>